<feature type="region of interest" description="Disordered" evidence="1">
    <location>
        <begin position="408"/>
        <end position="466"/>
    </location>
</feature>
<dbReference type="NCBIfam" id="TIGR01537">
    <property type="entry name" value="portal_HK97"/>
    <property type="match status" value="1"/>
</dbReference>
<sequence length="466" mass="50815">MFGFGARKKQRPALAAPRQLSTREFEAMRAPVMAATATVPIGDPNAWDILFGKQQPGISPESAMAHGAFYRCISLIAGSIAMLDFNTFRVNPDDGHRERDIASPAARLISVRPNDRYSTTMLWRSVVADMLRHGNGIVWIQRKRDGTPIALEYIPWLRTAIRLDSIDGEPVQIYGLTRDSGQYVLAHSDDVLHIPGSPVWQLFRAMSPLTAYAMSVGIAISADAFAKAYFDNGSSPDGYLKYPASFKHGKDQADEIRQTWMARFGGRNRFLGPAILNDGGEYVPVSPINAADAQLIDARKIGVSDIGRIMGVPDHMLNMSDKATSFGKGLEELTQSFVDFTLGQHLKAIEDEVNYKLVRQSTKVAEFDREGFVRGDLKSRMEAFQIAMGGAQGPGSMTANEVRQKMNLGRSKDPNADRLITWPSSPTATQPDAGGNADPSVDAPEPKPSPSAETEPKPAPAPKGTP</sequence>
<protein>
    <submittedName>
        <fullName evidence="2">Phage portal protein</fullName>
    </submittedName>
</protein>
<gene>
    <name evidence="2" type="ORF">CR492_04735</name>
</gene>
<evidence type="ECO:0000313" key="2">
    <source>
        <dbReference type="EMBL" id="PNG27013.1"/>
    </source>
</evidence>
<dbReference type="OrthoDB" id="7592047at2"/>
<dbReference type="Pfam" id="PF04860">
    <property type="entry name" value="Phage_portal"/>
    <property type="match status" value="1"/>
</dbReference>
<name>A0A2J7TJS3_METSI</name>
<dbReference type="EMBL" id="PDZR01000003">
    <property type="protein sequence ID" value="PNG27013.1"/>
    <property type="molecule type" value="Genomic_DNA"/>
</dbReference>
<reference evidence="2 3" key="1">
    <citation type="submission" date="2017-10" db="EMBL/GenBank/DDBJ databases">
        <title>Genome announcement of Methylocella silvestris TVC from permafrost.</title>
        <authorList>
            <person name="Wang J."/>
            <person name="Geng K."/>
            <person name="Ul-Haque F."/>
            <person name="Crombie A.T."/>
            <person name="Street L.E."/>
            <person name="Wookey P.A."/>
            <person name="Murrell J.C."/>
            <person name="Pratscher J."/>
        </authorList>
    </citation>
    <scope>NUCLEOTIDE SEQUENCE [LARGE SCALE GENOMIC DNA]</scope>
    <source>
        <strain evidence="2 3">TVC</strain>
    </source>
</reference>
<comment type="caution">
    <text evidence="2">The sequence shown here is derived from an EMBL/GenBank/DDBJ whole genome shotgun (WGS) entry which is preliminary data.</text>
</comment>
<dbReference type="Proteomes" id="UP000236286">
    <property type="component" value="Unassembled WGS sequence"/>
</dbReference>
<dbReference type="Gene3D" id="3.40.140.120">
    <property type="match status" value="1"/>
</dbReference>
<dbReference type="RefSeq" id="WP_102842602.1">
    <property type="nucleotide sequence ID" value="NZ_PDZR01000003.1"/>
</dbReference>
<dbReference type="AlphaFoldDB" id="A0A2J7TJS3"/>
<dbReference type="Gene3D" id="1.20.1270.210">
    <property type="match status" value="1"/>
</dbReference>
<organism evidence="2 3">
    <name type="scientific">Methylocella silvestris</name>
    <dbReference type="NCBI Taxonomy" id="199596"/>
    <lineage>
        <taxon>Bacteria</taxon>
        <taxon>Pseudomonadati</taxon>
        <taxon>Pseudomonadota</taxon>
        <taxon>Alphaproteobacteria</taxon>
        <taxon>Hyphomicrobiales</taxon>
        <taxon>Beijerinckiaceae</taxon>
        <taxon>Methylocella</taxon>
    </lineage>
</organism>
<accession>A0A2J7TJS3</accession>
<dbReference type="InterPro" id="IPR006944">
    <property type="entry name" value="Phage/GTA_portal"/>
</dbReference>
<dbReference type="Gene3D" id="3.30.1120.70">
    <property type="match status" value="1"/>
</dbReference>
<proteinExistence type="predicted"/>
<feature type="compositionally biased region" description="Pro residues" evidence="1">
    <location>
        <begin position="457"/>
        <end position="466"/>
    </location>
</feature>
<evidence type="ECO:0000256" key="1">
    <source>
        <dbReference type="SAM" id="MobiDB-lite"/>
    </source>
</evidence>
<dbReference type="InterPro" id="IPR006427">
    <property type="entry name" value="Portal_HK97"/>
</dbReference>
<evidence type="ECO:0000313" key="3">
    <source>
        <dbReference type="Proteomes" id="UP000236286"/>
    </source>
</evidence>